<dbReference type="Proteomes" id="UP000027142">
    <property type="component" value="Chromosome"/>
</dbReference>
<dbReference type="KEGG" id="ble:BleG1_0560"/>
<dbReference type="Pfam" id="PF22481">
    <property type="entry name" value="DUF6985"/>
    <property type="match status" value="1"/>
</dbReference>
<accession>A0A060LY03</accession>
<name>A0A060LY03_9BACI</name>
<evidence type="ECO:0000313" key="3">
    <source>
        <dbReference type="Proteomes" id="UP000027142"/>
    </source>
</evidence>
<evidence type="ECO:0000313" key="2">
    <source>
        <dbReference type="EMBL" id="AIC93168.1"/>
    </source>
</evidence>
<organism evidence="2 3">
    <name type="scientific">Shouchella lehensis G1</name>
    <dbReference type="NCBI Taxonomy" id="1246626"/>
    <lineage>
        <taxon>Bacteria</taxon>
        <taxon>Bacillati</taxon>
        <taxon>Bacillota</taxon>
        <taxon>Bacilli</taxon>
        <taxon>Bacillales</taxon>
        <taxon>Bacillaceae</taxon>
        <taxon>Shouchella</taxon>
    </lineage>
</organism>
<dbReference type="eggNOG" id="ENOG5032RXC">
    <property type="taxonomic scope" value="Bacteria"/>
</dbReference>
<proteinExistence type="predicted"/>
<gene>
    <name evidence="2" type="ORF">BleG1_0560</name>
</gene>
<dbReference type="AlphaFoldDB" id="A0A060LY03"/>
<feature type="domain" description="DUF6985" evidence="1">
    <location>
        <begin position="9"/>
        <end position="159"/>
    </location>
</feature>
<protein>
    <recommendedName>
        <fullName evidence="1">DUF6985 domain-containing protein</fullName>
    </recommendedName>
</protein>
<dbReference type="EMBL" id="CP003923">
    <property type="protein sequence ID" value="AIC93168.1"/>
    <property type="molecule type" value="Genomic_DNA"/>
</dbReference>
<dbReference type="RefSeq" id="WP_038476859.1">
    <property type="nucleotide sequence ID" value="NZ_CP003923.1"/>
</dbReference>
<dbReference type="PATRIC" id="fig|1246626.3.peg.553"/>
<evidence type="ECO:0000259" key="1">
    <source>
        <dbReference type="Pfam" id="PF22481"/>
    </source>
</evidence>
<dbReference type="InterPro" id="IPR054254">
    <property type="entry name" value="DUF6985"/>
</dbReference>
<sequence>MAKRIHHPIFGQIEYVNGWRKHVEVDLFGQLWELEMIIDAEEDANFEKDQEEAYLRFIPQINKLARKAEEVIYHYYISESPNYRAQLTKTQADQLVPILSDKVELGKLIEPKQVFFPMTFDRGEREAGFLLECSWEIEHGLGVKFINEKVEEIGFQDILL</sequence>
<dbReference type="OrthoDB" id="3477708at2"/>
<dbReference type="STRING" id="1246626.BleG1_0560"/>
<keyword evidence="3" id="KW-1185">Reference proteome</keyword>
<dbReference type="HOGENOM" id="CLU_142844_0_0_9"/>
<reference evidence="2 3" key="1">
    <citation type="journal article" date="2014" name="Gene">
        <title>A comparative genomic analysis of the alkalitolerant soil bacterium Bacillus lehensis G1.</title>
        <authorList>
            <person name="Noor Y.M."/>
            <person name="Samsulrizal N.H."/>
            <person name="Jema'on N.A."/>
            <person name="Low K.O."/>
            <person name="Ramli A.N."/>
            <person name="Alias N.I."/>
            <person name="Damis S.I."/>
            <person name="Fuzi S.F."/>
            <person name="Isa M.N."/>
            <person name="Murad A.M."/>
            <person name="Raih M.F."/>
            <person name="Bakar F.D."/>
            <person name="Najimudin N."/>
            <person name="Mahadi N.M."/>
            <person name="Illias R.M."/>
        </authorList>
    </citation>
    <scope>NUCLEOTIDE SEQUENCE [LARGE SCALE GENOMIC DNA]</scope>
    <source>
        <strain evidence="2 3">G1</strain>
    </source>
</reference>